<gene>
    <name evidence="1" type="ORF">ASZ90_018790</name>
</gene>
<accession>A0A0W8E5B6</accession>
<dbReference type="EMBL" id="LNQE01001867">
    <property type="protein sequence ID" value="KUG03828.1"/>
    <property type="molecule type" value="Genomic_DNA"/>
</dbReference>
<sequence length="98" mass="11389">MKVFLNGKEIEFTEGGYEYVFLKPYQRHNQEIIKKGNGELTIQMYDNGVQIRTLVTKEEVATLINRDVVVDRPNKKIYILEPDSKVKQKEDGSVEILD</sequence>
<protein>
    <submittedName>
        <fullName evidence="1">Uncharacterized protein</fullName>
    </submittedName>
</protein>
<dbReference type="AlphaFoldDB" id="A0A0W8E5B6"/>
<proteinExistence type="predicted"/>
<comment type="caution">
    <text evidence="1">The sequence shown here is derived from an EMBL/GenBank/DDBJ whole genome shotgun (WGS) entry which is preliminary data.</text>
</comment>
<evidence type="ECO:0000313" key="1">
    <source>
        <dbReference type="EMBL" id="KUG03828.1"/>
    </source>
</evidence>
<organism evidence="1">
    <name type="scientific">hydrocarbon metagenome</name>
    <dbReference type="NCBI Taxonomy" id="938273"/>
    <lineage>
        <taxon>unclassified sequences</taxon>
        <taxon>metagenomes</taxon>
        <taxon>ecological metagenomes</taxon>
    </lineage>
</organism>
<reference evidence="1" key="1">
    <citation type="journal article" date="2015" name="Proc. Natl. Acad. Sci. U.S.A.">
        <title>Networks of energetic and metabolic interactions define dynamics in microbial communities.</title>
        <authorList>
            <person name="Embree M."/>
            <person name="Liu J.K."/>
            <person name="Al-Bassam M.M."/>
            <person name="Zengler K."/>
        </authorList>
    </citation>
    <scope>NUCLEOTIDE SEQUENCE</scope>
</reference>
<name>A0A0W8E5B6_9ZZZZ</name>